<gene>
    <name evidence="1" type="ORF">IT779_32720</name>
</gene>
<reference evidence="1" key="1">
    <citation type="submission" date="2020-11" db="EMBL/GenBank/DDBJ databases">
        <title>Nocardia NEAU-351.nov., a novel actinomycete isolated from the cow dung.</title>
        <authorList>
            <person name="Zhang X."/>
        </authorList>
    </citation>
    <scope>NUCLEOTIDE SEQUENCE</scope>
    <source>
        <strain evidence="1">NEAU-351</strain>
    </source>
</reference>
<evidence type="ECO:0000313" key="2">
    <source>
        <dbReference type="Proteomes" id="UP000655751"/>
    </source>
</evidence>
<evidence type="ECO:0000313" key="1">
    <source>
        <dbReference type="EMBL" id="MBH0781047.1"/>
    </source>
</evidence>
<evidence type="ECO:0008006" key="3">
    <source>
        <dbReference type="Google" id="ProtNLM"/>
    </source>
</evidence>
<dbReference type="Proteomes" id="UP000655751">
    <property type="component" value="Unassembled WGS sequence"/>
</dbReference>
<sequence>MSTEDFAELYERHVGKVVSGDIGAALADIAEENLATAFDGVVVPRAAVDAFEIKNVRVEGGAGIGETVYQTADGPIGLRSIWETRDGRWKAVALENFPVAGTLS</sequence>
<protein>
    <recommendedName>
        <fullName evidence="3">DUF4440 domain-containing protein</fullName>
    </recommendedName>
</protein>
<keyword evidence="2" id="KW-1185">Reference proteome</keyword>
<organism evidence="1 2">
    <name type="scientific">Nocardia bovistercoris</name>
    <dbReference type="NCBI Taxonomy" id="2785916"/>
    <lineage>
        <taxon>Bacteria</taxon>
        <taxon>Bacillati</taxon>
        <taxon>Actinomycetota</taxon>
        <taxon>Actinomycetes</taxon>
        <taxon>Mycobacteriales</taxon>
        <taxon>Nocardiaceae</taxon>
        <taxon>Nocardia</taxon>
    </lineage>
</organism>
<dbReference type="EMBL" id="JADMLG010000020">
    <property type="protein sequence ID" value="MBH0781047.1"/>
    <property type="molecule type" value="Genomic_DNA"/>
</dbReference>
<accession>A0A931IG11</accession>
<comment type="caution">
    <text evidence="1">The sequence shown here is derived from an EMBL/GenBank/DDBJ whole genome shotgun (WGS) entry which is preliminary data.</text>
</comment>
<dbReference type="AlphaFoldDB" id="A0A931IG11"/>
<proteinExistence type="predicted"/>
<dbReference type="RefSeq" id="WP_196153350.1">
    <property type="nucleotide sequence ID" value="NZ_JADMLG010000020.1"/>
</dbReference>
<name>A0A931IG11_9NOCA</name>